<dbReference type="GO" id="GO:0006886">
    <property type="term" value="P:intracellular protein transport"/>
    <property type="evidence" value="ECO:0007669"/>
    <property type="project" value="InterPro"/>
</dbReference>
<evidence type="ECO:0000256" key="8">
    <source>
        <dbReference type="ARBA" id="ARBA00022989"/>
    </source>
</evidence>
<evidence type="ECO:0000256" key="6">
    <source>
        <dbReference type="ARBA" id="ARBA00022787"/>
    </source>
</evidence>
<dbReference type="InterPro" id="IPR002056">
    <property type="entry name" value="MAS20"/>
</dbReference>
<feature type="transmembrane region" description="Helical" evidence="15">
    <location>
        <begin position="284"/>
        <end position="302"/>
    </location>
</feature>
<evidence type="ECO:0000256" key="13">
    <source>
        <dbReference type="ARBA" id="ARBA00079364"/>
    </source>
</evidence>
<dbReference type="InterPro" id="IPR023392">
    <property type="entry name" value="Tom20_dom_sf"/>
</dbReference>
<accession>A0AA36DQY2</accession>
<dbReference type="GO" id="GO:0030150">
    <property type="term" value="P:protein import into mitochondrial matrix"/>
    <property type="evidence" value="ECO:0007669"/>
    <property type="project" value="TreeGrafter"/>
</dbReference>
<dbReference type="GO" id="GO:0005742">
    <property type="term" value="C:mitochondrial outer membrane translocase complex"/>
    <property type="evidence" value="ECO:0007669"/>
    <property type="project" value="InterPro"/>
</dbReference>
<keyword evidence="7" id="KW-0653">Protein transport</keyword>
<dbReference type="GO" id="GO:0016031">
    <property type="term" value="P:tRNA import into mitochondrion"/>
    <property type="evidence" value="ECO:0007669"/>
    <property type="project" value="TreeGrafter"/>
</dbReference>
<dbReference type="PRINTS" id="PR00351">
    <property type="entry name" value="OM20RECEPTOR"/>
</dbReference>
<dbReference type="Proteomes" id="UP001176961">
    <property type="component" value="Unassembled WGS sequence"/>
</dbReference>
<keyword evidence="3" id="KW-0813">Transport</keyword>
<comment type="caution">
    <text evidence="16">The sequence shown here is derived from an EMBL/GenBank/DDBJ whole genome shotgun (WGS) entry which is preliminary data.</text>
</comment>
<keyword evidence="10 15" id="KW-0472">Membrane</keyword>
<dbReference type="GO" id="GO:0008320">
    <property type="term" value="F:protein transmembrane transporter activity"/>
    <property type="evidence" value="ECO:0007669"/>
    <property type="project" value="TreeGrafter"/>
</dbReference>
<proteinExistence type="inferred from homology"/>
<evidence type="ECO:0000256" key="3">
    <source>
        <dbReference type="ARBA" id="ARBA00022448"/>
    </source>
</evidence>
<sequence>MQHEISFCKGSAKDIFAEVNFMKENAGSAVPRNRTSRQSGYGPEVNPAPNLQCEGCCLPGPPGPVGAPGKPGKPGRPGAPGTPGVPGKPPTAPCEPTTPPPCKPCPQGPPGPPGPPGAPGDPGEAGTPGRPGTDAAPGSPGPRGPPGPAGEPGQPGPAGEPGTPAQSEPLTPGSPGEPGDAGPPGPPGPPGAPGNDGAPGPAGPKGAPGPDGPPGVDGQAGPPGPPGPAGTGGEKGICPNLFVPVIRIIPTSATKFGAGVSFGLKCRQVMVMSDTFFGFNKSHVIMAAGLAGAAFIGYCIYFDHARRSAPDYKEKIRRNRREKARARTGGAGLGRGGAGSTQVPDPSDPSAMQAYFLQEVQLGEEFMASGNVEEGAIHIANAIALCGPSQQLLQIFQQTLPPEQYAAVIEQLPHTRARLAAMFGEAADAVESQPPMMTYMGDGPPPPQIKDLLDDTDDLE</sequence>
<feature type="compositionally biased region" description="Pro residues" evidence="14">
    <location>
        <begin position="139"/>
        <end position="149"/>
    </location>
</feature>
<evidence type="ECO:0000256" key="14">
    <source>
        <dbReference type="SAM" id="MobiDB-lite"/>
    </source>
</evidence>
<name>A0AA36DQY2_CYLNA</name>
<gene>
    <name evidence="16" type="ORF">CYNAS_LOCUS4120</name>
</gene>
<comment type="subcellular location">
    <subcellularLocation>
        <location evidence="1">Mitochondrion outer membrane</location>
        <topology evidence="1">Single-pass membrane protein</topology>
    </subcellularLocation>
</comment>
<reference evidence="16" key="1">
    <citation type="submission" date="2023-07" db="EMBL/GenBank/DDBJ databases">
        <authorList>
            <consortium name="CYATHOMIX"/>
        </authorList>
    </citation>
    <scope>NUCLEOTIDE SEQUENCE</scope>
    <source>
        <strain evidence="16">N/A</strain>
    </source>
</reference>
<evidence type="ECO:0000256" key="15">
    <source>
        <dbReference type="SAM" id="Phobius"/>
    </source>
</evidence>
<evidence type="ECO:0000256" key="12">
    <source>
        <dbReference type="ARBA" id="ARBA00064251"/>
    </source>
</evidence>
<feature type="region of interest" description="Disordered" evidence="14">
    <location>
        <begin position="316"/>
        <end position="345"/>
    </location>
</feature>
<evidence type="ECO:0000256" key="10">
    <source>
        <dbReference type="ARBA" id="ARBA00023136"/>
    </source>
</evidence>
<dbReference type="Pfam" id="PF02064">
    <property type="entry name" value="MAS20"/>
    <property type="match status" value="1"/>
</dbReference>
<feature type="compositionally biased region" description="Pro residues" evidence="14">
    <location>
        <begin position="86"/>
        <end position="119"/>
    </location>
</feature>
<dbReference type="EMBL" id="CATQJL010000001">
    <property type="protein sequence ID" value="CAJ0592137.1"/>
    <property type="molecule type" value="Genomic_DNA"/>
</dbReference>
<dbReference type="PANTHER" id="PTHR12430">
    <property type="entry name" value="MITOCHONDRIAL IMPORT RECEPTOR SUBUNIT TOM20"/>
    <property type="match status" value="1"/>
</dbReference>
<dbReference type="Gene3D" id="1.20.960.10">
    <property type="entry name" value="Mitochondrial outer membrane translocase complex, subunit Tom20 domain"/>
    <property type="match status" value="1"/>
</dbReference>
<evidence type="ECO:0000256" key="9">
    <source>
        <dbReference type="ARBA" id="ARBA00023128"/>
    </source>
</evidence>
<dbReference type="Pfam" id="PF01391">
    <property type="entry name" value="Collagen"/>
    <property type="match status" value="2"/>
</dbReference>
<evidence type="ECO:0000256" key="4">
    <source>
        <dbReference type="ARBA" id="ARBA00022692"/>
    </source>
</evidence>
<evidence type="ECO:0000256" key="7">
    <source>
        <dbReference type="ARBA" id="ARBA00022927"/>
    </source>
</evidence>
<dbReference type="InterPro" id="IPR008160">
    <property type="entry name" value="Collagen"/>
</dbReference>
<feature type="region of interest" description="Disordered" evidence="14">
    <location>
        <begin position="440"/>
        <end position="460"/>
    </location>
</feature>
<dbReference type="GO" id="GO:0030943">
    <property type="term" value="F:mitochondrion targeting sequence binding"/>
    <property type="evidence" value="ECO:0007669"/>
    <property type="project" value="TreeGrafter"/>
</dbReference>
<evidence type="ECO:0000313" key="16">
    <source>
        <dbReference type="EMBL" id="CAJ0592137.1"/>
    </source>
</evidence>
<keyword evidence="4 15" id="KW-0812">Transmembrane</keyword>
<dbReference type="AlphaFoldDB" id="A0AA36DQY2"/>
<evidence type="ECO:0000256" key="2">
    <source>
        <dbReference type="ARBA" id="ARBA00005792"/>
    </source>
</evidence>
<evidence type="ECO:0000256" key="11">
    <source>
        <dbReference type="ARBA" id="ARBA00040061"/>
    </source>
</evidence>
<protein>
    <recommendedName>
        <fullName evidence="11">Mitochondrial import receptor subunit TOM20 homolog</fullName>
    </recommendedName>
    <alternativeName>
        <fullName evidence="13">Translocase of outer mitochondrial membrane protein 20</fullName>
    </alternativeName>
</protein>
<evidence type="ECO:0000313" key="17">
    <source>
        <dbReference type="Proteomes" id="UP001176961"/>
    </source>
</evidence>
<dbReference type="InterPro" id="IPR022422">
    <property type="entry name" value="MAS20_rcpt_metazoan"/>
</dbReference>
<keyword evidence="5" id="KW-0677">Repeat</keyword>
<organism evidence="16 17">
    <name type="scientific">Cylicocyclus nassatus</name>
    <name type="common">Nematode worm</name>
    <dbReference type="NCBI Taxonomy" id="53992"/>
    <lineage>
        <taxon>Eukaryota</taxon>
        <taxon>Metazoa</taxon>
        <taxon>Ecdysozoa</taxon>
        <taxon>Nematoda</taxon>
        <taxon>Chromadorea</taxon>
        <taxon>Rhabditida</taxon>
        <taxon>Rhabditina</taxon>
        <taxon>Rhabditomorpha</taxon>
        <taxon>Strongyloidea</taxon>
        <taxon>Strongylidae</taxon>
        <taxon>Cylicocyclus</taxon>
    </lineage>
</organism>
<comment type="similarity">
    <text evidence="2">Belongs to the Tom20 family.</text>
</comment>
<comment type="subunit">
    <text evidence="12">Forms part of the preprotein translocase complex of the outer mitochondrial membrane (TOM complex).</text>
</comment>
<keyword evidence="9" id="KW-0496">Mitochondrion</keyword>
<dbReference type="PRINTS" id="PR01989">
    <property type="entry name" value="EUOM20RECPTR"/>
</dbReference>
<keyword evidence="8 15" id="KW-1133">Transmembrane helix</keyword>
<dbReference type="SUPFAM" id="SSF47157">
    <property type="entry name" value="Mitochondrial import receptor subunit Tom20"/>
    <property type="match status" value="1"/>
</dbReference>
<feature type="region of interest" description="Disordered" evidence="14">
    <location>
        <begin position="24"/>
        <end position="235"/>
    </location>
</feature>
<feature type="compositionally biased region" description="Gly residues" evidence="14">
    <location>
        <begin position="329"/>
        <end position="339"/>
    </location>
</feature>
<evidence type="ECO:0000256" key="1">
    <source>
        <dbReference type="ARBA" id="ARBA00004572"/>
    </source>
</evidence>
<dbReference type="GO" id="GO:0006605">
    <property type="term" value="P:protein targeting"/>
    <property type="evidence" value="ECO:0007669"/>
    <property type="project" value="InterPro"/>
</dbReference>
<dbReference type="PANTHER" id="PTHR12430:SF0">
    <property type="entry name" value="TRANSLOCASE OF OUTER MITOCHONDRIAL MEMBRANE 20"/>
    <property type="match status" value="1"/>
</dbReference>
<feature type="compositionally biased region" description="Basic residues" evidence="14">
    <location>
        <begin position="316"/>
        <end position="326"/>
    </location>
</feature>
<dbReference type="FunFam" id="1.20.960.10:FF:000004">
    <property type="entry name" value="Mitochondrial import receptor subunit TOM20 homolog"/>
    <property type="match status" value="1"/>
</dbReference>
<keyword evidence="6" id="KW-1000">Mitochondrion outer membrane</keyword>
<keyword evidence="17" id="KW-1185">Reference proteome</keyword>
<evidence type="ECO:0000256" key="5">
    <source>
        <dbReference type="ARBA" id="ARBA00022737"/>
    </source>
</evidence>
<feature type="compositionally biased region" description="Pro residues" evidence="14">
    <location>
        <begin position="181"/>
        <end position="192"/>
    </location>
</feature>